<dbReference type="GO" id="GO:0005516">
    <property type="term" value="F:calmodulin binding"/>
    <property type="evidence" value="ECO:0007669"/>
    <property type="project" value="TreeGrafter"/>
</dbReference>
<proteinExistence type="predicted"/>
<dbReference type="GO" id="GO:0099525">
    <property type="term" value="P:presynaptic dense core vesicle exocytosis"/>
    <property type="evidence" value="ECO:0007669"/>
    <property type="project" value="TreeGrafter"/>
</dbReference>
<feature type="domain" description="C2" evidence="2">
    <location>
        <begin position="314"/>
        <end position="439"/>
    </location>
</feature>
<dbReference type="GO" id="GO:0061789">
    <property type="term" value="P:dense core granule priming"/>
    <property type="evidence" value="ECO:0007669"/>
    <property type="project" value="TreeGrafter"/>
</dbReference>
<dbReference type="Gene3D" id="1.10.357.50">
    <property type="match status" value="1"/>
</dbReference>
<dbReference type="GO" id="GO:0098831">
    <property type="term" value="C:presynaptic active zone cytoplasmic component"/>
    <property type="evidence" value="ECO:0007669"/>
    <property type="project" value="TreeGrafter"/>
</dbReference>
<dbReference type="GO" id="GO:0035249">
    <property type="term" value="P:synaptic transmission, glutamatergic"/>
    <property type="evidence" value="ECO:0007669"/>
    <property type="project" value="TreeGrafter"/>
</dbReference>
<evidence type="ECO:0000313" key="4">
    <source>
        <dbReference type="EMBL" id="NXY88313.1"/>
    </source>
</evidence>
<keyword evidence="5" id="KW-1185">Reference proteome</keyword>
<feature type="non-terminal residue" evidence="4">
    <location>
        <position position="1"/>
    </location>
</feature>
<dbReference type="Gene3D" id="2.60.40.150">
    <property type="entry name" value="C2 domain"/>
    <property type="match status" value="1"/>
</dbReference>
<sequence>PCILMNNIQQLRVQLEKMFEAMGGKELDTEASDILKELQVKLNNVLDELSRVFATSFQPHIEECVKQMGDILGQVKGTGNVPASTCSSVAQDADNVLQPIMDLLDSNLTLFAKICEKTVLKRVLKELWKLVMNTMEKTIVLPPLTDQTGTLLRKHGKGTEKSRVKLPSHTEGTQMIFNAAKELGQLSKLKDHMVREEAKSLTPKQCAVVELALDTIKQYFHAGGVGLKKTFLEKSPDLQSLRYALSLYTQATDLLIKTFVQTQTSQEKMGTHVSSHCHAGSGVDDPVGEVSIHVELFTHPGTGEHKVTVKGGLLPAGLPGSGRWQSPRSLTGSLFAVVAANDLKWQTSGIFRPFIEVNIIGPHLSDKKRKFATKSKNNSWAPKYNESFQFTLGTETGPECYELQVCVKDYCFAREDRTVGIAVLQLRDILQRPGCACWLPLGRRIHMDDTGLTVLRILSQRNNDEVAKEFVKLKSDTRSAEEG</sequence>
<dbReference type="GO" id="GO:0016082">
    <property type="term" value="P:synaptic vesicle priming"/>
    <property type="evidence" value="ECO:0007669"/>
    <property type="project" value="TreeGrafter"/>
</dbReference>
<dbReference type="PROSITE" id="PS50004">
    <property type="entry name" value="C2"/>
    <property type="match status" value="1"/>
</dbReference>
<dbReference type="FunFam" id="2.60.40.150:FF:000014">
    <property type="entry name" value="protein unc-13 homolog B"/>
    <property type="match status" value="1"/>
</dbReference>
<dbReference type="InterPro" id="IPR010439">
    <property type="entry name" value="MUN_dom"/>
</dbReference>
<evidence type="ECO:0000256" key="1">
    <source>
        <dbReference type="ARBA" id="ARBA00022483"/>
    </source>
</evidence>
<dbReference type="InterPro" id="IPR000008">
    <property type="entry name" value="C2_dom"/>
</dbReference>
<dbReference type="PANTHER" id="PTHR10480:SF1">
    <property type="entry name" value="PROTEIN UNC-13 HOMOLOG A"/>
    <property type="match status" value="1"/>
</dbReference>
<dbReference type="SUPFAM" id="SSF49562">
    <property type="entry name" value="C2 domain (Calcium/lipid-binding domain, CaLB)"/>
    <property type="match status" value="1"/>
</dbReference>
<gene>
    <name evidence="4" type="primary">Unc13a_0</name>
    <name evidence="4" type="ORF">CEYCYA_R03102</name>
</gene>
<feature type="non-terminal residue" evidence="4">
    <location>
        <position position="483"/>
    </location>
</feature>
<dbReference type="OrthoDB" id="5831756at2759"/>
<name>A0A7L4NE09_9AVES</name>
<dbReference type="CDD" id="cd08395">
    <property type="entry name" value="C2C_Munc13"/>
    <property type="match status" value="1"/>
</dbReference>
<accession>A0A7L4NE09</accession>
<evidence type="ECO:0000313" key="5">
    <source>
        <dbReference type="Proteomes" id="UP000586704"/>
    </source>
</evidence>
<feature type="domain" description="MHD2" evidence="3">
    <location>
        <begin position="94"/>
        <end position="259"/>
    </location>
</feature>
<evidence type="ECO:0000259" key="2">
    <source>
        <dbReference type="PROSITE" id="PS50004"/>
    </source>
</evidence>
<dbReference type="InterPro" id="IPR035892">
    <property type="entry name" value="C2_domain_sf"/>
</dbReference>
<dbReference type="GO" id="GO:0017075">
    <property type="term" value="F:syntaxin-1 binding"/>
    <property type="evidence" value="ECO:0007669"/>
    <property type="project" value="TreeGrafter"/>
</dbReference>
<dbReference type="SMART" id="SM00239">
    <property type="entry name" value="C2"/>
    <property type="match status" value="1"/>
</dbReference>
<dbReference type="InterPro" id="IPR027080">
    <property type="entry name" value="Unc-13"/>
</dbReference>
<protein>
    <submittedName>
        <fullName evidence="4">UN13A protein</fullName>
    </submittedName>
</protein>
<dbReference type="Gene3D" id="1.20.58.1100">
    <property type="match status" value="1"/>
</dbReference>
<dbReference type="EMBL" id="VYZU01062869">
    <property type="protein sequence ID" value="NXY88313.1"/>
    <property type="molecule type" value="Genomic_DNA"/>
</dbReference>
<dbReference type="GO" id="GO:0019992">
    <property type="term" value="F:diacylglycerol binding"/>
    <property type="evidence" value="ECO:0007669"/>
    <property type="project" value="InterPro"/>
</dbReference>
<dbReference type="PROSITE" id="PS51259">
    <property type="entry name" value="MHD2"/>
    <property type="match status" value="1"/>
</dbReference>
<dbReference type="Proteomes" id="UP000586704">
    <property type="component" value="Unassembled WGS sequence"/>
</dbReference>
<dbReference type="GO" id="GO:0031594">
    <property type="term" value="C:neuromuscular junction"/>
    <property type="evidence" value="ECO:0007669"/>
    <property type="project" value="TreeGrafter"/>
</dbReference>
<dbReference type="GO" id="GO:0043195">
    <property type="term" value="C:terminal bouton"/>
    <property type="evidence" value="ECO:0007669"/>
    <property type="project" value="TreeGrafter"/>
</dbReference>
<evidence type="ECO:0000259" key="3">
    <source>
        <dbReference type="PROSITE" id="PS51259"/>
    </source>
</evidence>
<dbReference type="PANTHER" id="PTHR10480">
    <property type="entry name" value="PROTEIN UNC-13 HOMOLOG"/>
    <property type="match status" value="1"/>
</dbReference>
<organism evidence="4 5">
    <name type="scientific">Ceyx cyanopectus</name>
    <name type="common">Indigo-banded kingfisher</name>
    <dbReference type="NCBI Taxonomy" id="390723"/>
    <lineage>
        <taxon>Eukaryota</taxon>
        <taxon>Metazoa</taxon>
        <taxon>Chordata</taxon>
        <taxon>Craniata</taxon>
        <taxon>Vertebrata</taxon>
        <taxon>Euteleostomi</taxon>
        <taxon>Archelosauria</taxon>
        <taxon>Archosauria</taxon>
        <taxon>Dinosauria</taxon>
        <taxon>Saurischia</taxon>
        <taxon>Theropoda</taxon>
        <taxon>Coelurosauria</taxon>
        <taxon>Aves</taxon>
        <taxon>Neognathae</taxon>
        <taxon>Neoaves</taxon>
        <taxon>Telluraves</taxon>
        <taxon>Coraciimorphae</taxon>
        <taxon>Coraciiformes</taxon>
        <taxon>Alcedinidae</taxon>
        <taxon>Ceyx</taxon>
    </lineage>
</organism>
<comment type="caution">
    <text evidence="4">The sequence shown here is derived from an EMBL/GenBank/DDBJ whole genome shotgun (WGS) entry which is preliminary data.</text>
</comment>
<dbReference type="FunFam" id="1.20.58.1100:FF:000001">
    <property type="entry name" value="Protein unc-13 homolog B"/>
    <property type="match status" value="1"/>
</dbReference>
<dbReference type="GO" id="GO:0042734">
    <property type="term" value="C:presynaptic membrane"/>
    <property type="evidence" value="ECO:0007669"/>
    <property type="project" value="TreeGrafter"/>
</dbReference>
<reference evidence="4 5" key="1">
    <citation type="submission" date="2020-02" db="EMBL/GenBank/DDBJ databases">
        <title>Bird 10,000 Genomes (B10K) Project - Family phase.</title>
        <authorList>
            <person name="Zhang G."/>
        </authorList>
    </citation>
    <scope>NUCLEOTIDE SEQUENCE [LARGE SCALE GENOMIC DNA]</scope>
    <source>
        <strain evidence="4">B10K-DU-013-51</strain>
        <tissue evidence="4">Mixed tissue sample</tissue>
    </source>
</reference>
<dbReference type="GO" id="GO:0016081">
    <property type="term" value="P:synaptic vesicle docking"/>
    <property type="evidence" value="ECO:0007669"/>
    <property type="project" value="TreeGrafter"/>
</dbReference>
<dbReference type="GO" id="GO:0030672">
    <property type="term" value="C:synaptic vesicle membrane"/>
    <property type="evidence" value="ECO:0007669"/>
    <property type="project" value="TreeGrafter"/>
</dbReference>
<dbReference type="Pfam" id="PF06292">
    <property type="entry name" value="MUN"/>
    <property type="match status" value="1"/>
</dbReference>
<dbReference type="InterPro" id="IPR014772">
    <property type="entry name" value="Munc13_dom-2"/>
</dbReference>
<dbReference type="AlphaFoldDB" id="A0A7L4NE09"/>
<dbReference type="Pfam" id="PF00168">
    <property type="entry name" value="C2"/>
    <property type="match status" value="1"/>
</dbReference>
<keyword evidence="1" id="KW-0268">Exocytosis</keyword>